<feature type="transmembrane region" description="Helical" evidence="12">
    <location>
        <begin position="203"/>
        <end position="235"/>
    </location>
</feature>
<dbReference type="GO" id="GO:0005886">
    <property type="term" value="C:plasma membrane"/>
    <property type="evidence" value="ECO:0007669"/>
    <property type="project" value="UniProtKB-SubCell"/>
</dbReference>
<dbReference type="GO" id="GO:0019344">
    <property type="term" value="P:cysteine biosynthetic process"/>
    <property type="evidence" value="ECO:0007669"/>
    <property type="project" value="UniProtKB-UniRule"/>
</dbReference>
<dbReference type="EMBL" id="CP001896">
    <property type="protein sequence ID" value="ADC61711.1"/>
    <property type="molecule type" value="Genomic_DNA"/>
</dbReference>
<keyword evidence="8 12" id="KW-0764">Sulfate transport</keyword>
<proteinExistence type="inferred from homology"/>
<comment type="similarity">
    <text evidence="12">Belongs to the CysZ family.</text>
</comment>
<keyword evidence="5 12" id="KW-0028">Amino-acid biosynthesis</keyword>
<dbReference type="NCBIfam" id="NF003433">
    <property type="entry name" value="PRK04949.1"/>
    <property type="match status" value="1"/>
</dbReference>
<keyword evidence="10" id="KW-0143">Chaperone</keyword>
<feature type="transmembrane region" description="Helical" evidence="12">
    <location>
        <begin position="27"/>
        <end position="50"/>
    </location>
</feature>
<dbReference type="CDD" id="cd06257">
    <property type="entry name" value="DnaJ"/>
    <property type="match status" value="1"/>
</dbReference>
<dbReference type="eggNOG" id="COG2981">
    <property type="taxonomic scope" value="Bacteria"/>
</dbReference>
<dbReference type="Pfam" id="PF07264">
    <property type="entry name" value="EI24"/>
    <property type="match status" value="1"/>
</dbReference>
<comment type="function">
    <text evidence="12">High affinity, high specificity proton-dependent sulfate transporter, which mediates sulfate uptake. Provides the sulfur source for the cysteine synthesis pathway.</text>
</comment>
<feature type="compositionally biased region" description="Basic and acidic residues" evidence="13">
    <location>
        <begin position="314"/>
        <end position="331"/>
    </location>
</feature>
<dbReference type="eggNOG" id="COG2214">
    <property type="taxonomic scope" value="Bacteria"/>
</dbReference>
<dbReference type="InterPro" id="IPR022985">
    <property type="entry name" value="Sulfate_CysZ"/>
</dbReference>
<feature type="transmembrane region" description="Helical" evidence="12">
    <location>
        <begin position="143"/>
        <end position="167"/>
    </location>
</feature>
<organism evidence="15 16">
    <name type="scientific">Allochromatium vinosum (strain ATCC 17899 / DSM 180 / NBRC 103801 / NCIMB 10441 / D)</name>
    <name type="common">Chromatium vinosum</name>
    <dbReference type="NCBI Taxonomy" id="572477"/>
    <lineage>
        <taxon>Bacteria</taxon>
        <taxon>Pseudomonadati</taxon>
        <taxon>Pseudomonadota</taxon>
        <taxon>Gammaproteobacteria</taxon>
        <taxon>Chromatiales</taxon>
        <taxon>Chromatiaceae</taxon>
        <taxon>Allochromatium</taxon>
    </lineage>
</organism>
<keyword evidence="6 12" id="KW-0812">Transmembrane</keyword>
<dbReference type="STRING" id="572477.Alvin_0764"/>
<dbReference type="GO" id="GO:0000103">
    <property type="term" value="P:sulfate assimilation"/>
    <property type="evidence" value="ECO:0007669"/>
    <property type="project" value="InterPro"/>
</dbReference>
<evidence type="ECO:0000256" key="10">
    <source>
        <dbReference type="ARBA" id="ARBA00023186"/>
    </source>
</evidence>
<dbReference type="RefSeq" id="WP_012969987.1">
    <property type="nucleotide sequence ID" value="NC_013851.1"/>
</dbReference>
<dbReference type="Proteomes" id="UP000001441">
    <property type="component" value="Chromosome"/>
</dbReference>
<feature type="transmembrane region" description="Helical" evidence="12">
    <location>
        <begin position="70"/>
        <end position="96"/>
    </location>
</feature>
<comment type="subcellular location">
    <subcellularLocation>
        <location evidence="12">Cell inner membrane</location>
        <topology evidence="12">Multi-pass membrane protein</topology>
    </subcellularLocation>
    <subcellularLocation>
        <location evidence="1">Membrane</location>
        <topology evidence="1">Multi-pass membrane protein</topology>
    </subcellularLocation>
</comment>
<keyword evidence="9 12" id="KW-0472">Membrane</keyword>
<dbReference type="InterPro" id="IPR059112">
    <property type="entry name" value="CysZ/EI24"/>
</dbReference>
<evidence type="ECO:0000256" key="12">
    <source>
        <dbReference type="HAMAP-Rule" id="MF_00468"/>
    </source>
</evidence>
<accession>D3RQA6</accession>
<keyword evidence="16" id="KW-1185">Reference proteome</keyword>
<dbReference type="AlphaFoldDB" id="D3RQA6"/>
<dbReference type="HAMAP" id="MF_00468">
    <property type="entry name" value="CysZ"/>
    <property type="match status" value="1"/>
</dbReference>
<evidence type="ECO:0000256" key="1">
    <source>
        <dbReference type="ARBA" id="ARBA00004141"/>
    </source>
</evidence>
<keyword evidence="3 12" id="KW-1003">Cell membrane</keyword>
<dbReference type="InterPro" id="IPR036869">
    <property type="entry name" value="J_dom_sf"/>
</dbReference>
<gene>
    <name evidence="12" type="primary">cysZ</name>
    <name evidence="15" type="ordered locus">Alvin_0764</name>
</gene>
<keyword evidence="7 12" id="KW-1133">Transmembrane helix</keyword>
<dbReference type="HOGENOM" id="CLU_677570_0_0_6"/>
<dbReference type="SUPFAM" id="SSF46565">
    <property type="entry name" value="Chaperone J-domain"/>
    <property type="match status" value="1"/>
</dbReference>
<evidence type="ECO:0000256" key="6">
    <source>
        <dbReference type="ARBA" id="ARBA00022692"/>
    </source>
</evidence>
<dbReference type="Gene3D" id="1.10.287.110">
    <property type="entry name" value="DnaJ domain"/>
    <property type="match status" value="1"/>
</dbReference>
<evidence type="ECO:0000256" key="4">
    <source>
        <dbReference type="ARBA" id="ARBA00022519"/>
    </source>
</evidence>
<dbReference type="PANTHER" id="PTHR37468">
    <property type="entry name" value="SULFATE TRANSPORTER CYSZ"/>
    <property type="match status" value="1"/>
</dbReference>
<evidence type="ECO:0000256" key="3">
    <source>
        <dbReference type="ARBA" id="ARBA00022475"/>
    </source>
</evidence>
<protein>
    <recommendedName>
        <fullName evidence="12">Sulfate transporter CysZ</fullName>
    </recommendedName>
</protein>
<dbReference type="OrthoDB" id="5292355at2"/>
<keyword evidence="2 12" id="KW-0813">Transport</keyword>
<evidence type="ECO:0000256" key="8">
    <source>
        <dbReference type="ARBA" id="ARBA00023032"/>
    </source>
</evidence>
<name>D3RQA6_ALLVD</name>
<dbReference type="InterPro" id="IPR001623">
    <property type="entry name" value="DnaJ_domain"/>
</dbReference>
<evidence type="ECO:0000256" key="13">
    <source>
        <dbReference type="SAM" id="MobiDB-lite"/>
    </source>
</evidence>
<feature type="region of interest" description="Disordered" evidence="13">
    <location>
        <begin position="314"/>
        <end position="345"/>
    </location>
</feature>
<feature type="domain" description="J" evidence="14">
    <location>
        <begin position="348"/>
        <end position="401"/>
    </location>
</feature>
<reference evidence="15 16" key="1">
    <citation type="journal article" date="2011" name="Stand. Genomic Sci.">
        <title>Complete genome sequence of Allochromatium vinosum DSM 180(T).</title>
        <authorList>
            <person name="Weissgerber T."/>
            <person name="Zigann R."/>
            <person name="Bruce D."/>
            <person name="Chang Y.J."/>
            <person name="Detter J.C."/>
            <person name="Han C."/>
            <person name="Hauser L."/>
            <person name="Jeffries C.D."/>
            <person name="Land M."/>
            <person name="Munk A.C."/>
            <person name="Tapia R."/>
            <person name="Dahl C."/>
        </authorList>
    </citation>
    <scope>NUCLEOTIDE SEQUENCE [LARGE SCALE GENOMIC DNA]</scope>
    <source>
        <strain evidence="16">ATCC 17899 / DSM 180 / NBRC 103801 / NCIMB 10441 / D</strain>
    </source>
</reference>
<evidence type="ECO:0000256" key="5">
    <source>
        <dbReference type="ARBA" id="ARBA00022605"/>
    </source>
</evidence>
<keyword evidence="11 12" id="KW-0198">Cysteine biosynthesis</keyword>
<evidence type="ECO:0000259" key="14">
    <source>
        <dbReference type="PROSITE" id="PS50076"/>
    </source>
</evidence>
<dbReference type="PROSITE" id="PS50076">
    <property type="entry name" value="DNAJ_2"/>
    <property type="match status" value="1"/>
</dbReference>
<keyword evidence="4 12" id="KW-0997">Cell inner membrane</keyword>
<dbReference type="PANTHER" id="PTHR37468:SF1">
    <property type="entry name" value="SULFATE TRANSPORTER CYSZ"/>
    <property type="match status" value="1"/>
</dbReference>
<evidence type="ECO:0000256" key="9">
    <source>
        <dbReference type="ARBA" id="ARBA00023136"/>
    </source>
</evidence>
<evidence type="ECO:0000256" key="2">
    <source>
        <dbReference type="ARBA" id="ARBA00022448"/>
    </source>
</evidence>
<dbReference type="KEGG" id="alv:Alvin_0764"/>
<evidence type="ECO:0000313" key="15">
    <source>
        <dbReference type="EMBL" id="ADC61711.1"/>
    </source>
</evidence>
<dbReference type="InterPro" id="IPR050480">
    <property type="entry name" value="CysZ-like"/>
</dbReference>
<evidence type="ECO:0000256" key="11">
    <source>
        <dbReference type="ARBA" id="ARBA00023192"/>
    </source>
</evidence>
<evidence type="ECO:0000313" key="16">
    <source>
        <dbReference type="Proteomes" id="UP000001441"/>
    </source>
</evidence>
<dbReference type="GO" id="GO:0009675">
    <property type="term" value="F:high-affinity sulfate:proton symporter activity"/>
    <property type="evidence" value="ECO:0007669"/>
    <property type="project" value="TreeGrafter"/>
</dbReference>
<dbReference type="SMART" id="SM00271">
    <property type="entry name" value="DnaJ"/>
    <property type="match status" value="1"/>
</dbReference>
<evidence type="ECO:0000256" key="7">
    <source>
        <dbReference type="ARBA" id="ARBA00022989"/>
    </source>
</evidence>
<sequence length="401" mass="44560">MFSHPISGAGYLLQGLRLITRPGIKRFVAIPLLLNLLIFSAAIYAGISQFEGLMQLMESRLPTWLGWLEWLIWPLFVLLLFVFVFYTFGLLANLIAAPFNGLLAEKVELLLTGRPIEQEGDYARLLAELGPTLLDELRKLAYALLWAIPFLLLLFVPLVGPVLWFLYTAWMLAVEYSDYPMGNHGLRFAEIRRRLRERRTLSFGFGAAAAGMAMVPVLNFLLMPVAVAGATAMWVREFRSSNGYQGPHQSRVATHYILLTIDHLSGRMDGEILAGPLTGRTLDATETGELLGLLDLCYRTDAESAEALEAYLTHERGQRFQEPPPRPDTERAPPPPPPTDRPGLDENEARAILGLAPDAGADAIQAAHRRLIQRLHPDRGGSDYLAAKVNEAKRVLLASQV</sequence>